<accession>A0ACC0VEU7</accession>
<name>A0ACC0VEU7_9HYPO</name>
<evidence type="ECO:0000313" key="1">
    <source>
        <dbReference type="EMBL" id="KAI9904892.1"/>
    </source>
</evidence>
<sequence length="625" mass="69977">MRSEWSPVHLFRRKQAYLHLRKRDVNAHNNLHGAQIHCQDHAGWSQRPAAPGNDSRPRSRSPETSIGSPFGQNPLADNDYTFAEMNGRFWYMGPSSSWSFCRRVFALLGKRLPASSYEHALDPGHFDGGAFNLRWRPLAAEDTPDVSNLPPFDVAHFLFNTAKFYLGTIFQIIDEQEFLHNMHELYEDAATKATSSRHWYAQYLLILAYGKASIASQRDSDGGPPGHQYASRAMALMPDMSGLAPNASHAVQALVLGALYLQSIDMRISALQHLGHALRMAIIEGWHRHMPEDVVGAKHSHRCNIIFWMVYMLDREFGPLMGNPSSIRDEDITAKSPSEMDNSLEALNLTLHIRLARLMAQIITQIYGVGKEFDGTLVVNTQKVLRQLARLSKDLTNLLNTYFQGSVNRASRMALRLILAYHHCVVLTTRPLVMCALHKHIRQTDALRSGRISLSPPVAYLLQSCIDSAQSVLKTLRVIGEEDLLEAFLPFQLEDAFSSAFILYIVRAVNPGLVQDESWRDDIDSVLDNMISKGSVVAPLRKKELSQLEYIVGVLTPRTNEYSVPPMTVAETQPGDDEPPVSPVMTQTEDTGWDFIVADDAMGLSPDHLLDLAAQLGLDPNFNCL</sequence>
<protein>
    <submittedName>
        <fullName evidence="1">Uncharacterized protein</fullName>
    </submittedName>
</protein>
<dbReference type="Proteomes" id="UP001163324">
    <property type="component" value="Chromosome 1"/>
</dbReference>
<evidence type="ECO:0000313" key="2">
    <source>
        <dbReference type="Proteomes" id="UP001163324"/>
    </source>
</evidence>
<reference evidence="1" key="1">
    <citation type="submission" date="2022-10" db="EMBL/GenBank/DDBJ databases">
        <title>Complete Genome of Trichothecium roseum strain YXFP-22015, a Plant Pathogen Isolated from Citrus.</title>
        <authorList>
            <person name="Wang Y."/>
            <person name="Zhu L."/>
        </authorList>
    </citation>
    <scope>NUCLEOTIDE SEQUENCE</scope>
    <source>
        <strain evidence="1">YXFP-22015</strain>
    </source>
</reference>
<organism evidence="1 2">
    <name type="scientific">Trichothecium roseum</name>
    <dbReference type="NCBI Taxonomy" id="47278"/>
    <lineage>
        <taxon>Eukaryota</taxon>
        <taxon>Fungi</taxon>
        <taxon>Dikarya</taxon>
        <taxon>Ascomycota</taxon>
        <taxon>Pezizomycotina</taxon>
        <taxon>Sordariomycetes</taxon>
        <taxon>Hypocreomycetidae</taxon>
        <taxon>Hypocreales</taxon>
        <taxon>Hypocreales incertae sedis</taxon>
        <taxon>Trichothecium</taxon>
    </lineage>
</organism>
<comment type="caution">
    <text evidence="1">The sequence shown here is derived from an EMBL/GenBank/DDBJ whole genome shotgun (WGS) entry which is preliminary data.</text>
</comment>
<keyword evidence="2" id="KW-1185">Reference proteome</keyword>
<dbReference type="EMBL" id="CM047940">
    <property type="protein sequence ID" value="KAI9904892.1"/>
    <property type="molecule type" value="Genomic_DNA"/>
</dbReference>
<gene>
    <name evidence="1" type="ORF">N3K66_001421</name>
</gene>
<proteinExistence type="predicted"/>